<dbReference type="AlphaFoldDB" id="A0A494Z861"/>
<evidence type="ECO:0000259" key="1">
    <source>
        <dbReference type="Pfam" id="PF00882"/>
    </source>
</evidence>
<name>A0A494Z861_9BACI</name>
<feature type="domain" description="Phospholipase C/D" evidence="1">
    <location>
        <begin position="6"/>
        <end position="148"/>
    </location>
</feature>
<reference evidence="2 3" key="1">
    <citation type="journal article" date="2015" name="Antonie Van Leeuwenhoek">
        <title>Oceanobacillus bengalensis sp. nov., a bacterium isolated from seawater of the Bay of Bengal.</title>
        <authorList>
            <person name="Yongchang O."/>
            <person name="Xiang W."/>
            <person name="Wang G."/>
        </authorList>
    </citation>
    <scope>NUCLEOTIDE SEQUENCE [LARGE SCALE GENOMIC DNA]</scope>
    <source>
        <strain evidence="2 3">MCCC 1K00260</strain>
    </source>
</reference>
<dbReference type="InterPro" id="IPR029002">
    <property type="entry name" value="PLPC/GPLD1"/>
</dbReference>
<organism evidence="2 3">
    <name type="scientific">Oceanobacillus bengalensis</name>
    <dbReference type="NCBI Taxonomy" id="1435466"/>
    <lineage>
        <taxon>Bacteria</taxon>
        <taxon>Bacillati</taxon>
        <taxon>Bacillota</taxon>
        <taxon>Bacilli</taxon>
        <taxon>Bacillales</taxon>
        <taxon>Bacillaceae</taxon>
        <taxon>Oceanobacillus</taxon>
    </lineage>
</organism>
<evidence type="ECO:0000313" key="3">
    <source>
        <dbReference type="Proteomes" id="UP000281813"/>
    </source>
</evidence>
<dbReference type="Proteomes" id="UP000281813">
    <property type="component" value="Unassembled WGS sequence"/>
</dbReference>
<evidence type="ECO:0000313" key="2">
    <source>
        <dbReference type="EMBL" id="RKQ18783.1"/>
    </source>
</evidence>
<accession>A0A494Z861</accession>
<comment type="caution">
    <text evidence="2">The sequence shown here is derived from an EMBL/GenBank/DDBJ whole genome shotgun (WGS) entry which is preliminary data.</text>
</comment>
<gene>
    <name evidence="2" type="ORF">D8M05_01355</name>
</gene>
<dbReference type="EMBL" id="RBZO01000001">
    <property type="protein sequence ID" value="RKQ18783.1"/>
    <property type="molecule type" value="Genomic_DNA"/>
</dbReference>
<dbReference type="RefSeq" id="WP_121127852.1">
    <property type="nucleotide sequence ID" value="NZ_JBHUFK010000020.1"/>
</dbReference>
<sequence>MPNIWTHILFCEEVVDTVNQTLLSAKNEAYLKLGAQGPDPFFYYNFWPWIKEEPIHKIGNALHTRNCGNFLVDLVNSVKDQNERMKAYVTGFVTHYILDKNTHPYIHYHAGYEESKHQKLEITIDTIMMKRFHHVNTWKTQVYKEIDVGHSLDKDITALLYNRINEHYPDIKQDSPSYINKAYKDMLLALRILFDPYGWKNTLFKSFISSYSHQPITNQIDYLNVSHATWYHAATKEASVKSFIDLYELAQLEAIEVLKEIKKYWEKPSDASIHKVKHLIGDYSYDTGTALQLNLENKYSNPIV</sequence>
<keyword evidence="3" id="KW-1185">Reference proteome</keyword>
<dbReference type="OrthoDB" id="9810528at2"/>
<proteinExistence type="predicted"/>
<protein>
    <recommendedName>
        <fullName evidence="1">Phospholipase C/D domain-containing protein</fullName>
    </recommendedName>
</protein>
<dbReference type="Pfam" id="PF00882">
    <property type="entry name" value="Zn_dep_PLPC"/>
    <property type="match status" value="1"/>
</dbReference>